<feature type="chain" id="PRO_5045113328" evidence="1">
    <location>
        <begin position="21"/>
        <end position="1166"/>
    </location>
</feature>
<dbReference type="Proteomes" id="UP001623852">
    <property type="component" value="Chromosome"/>
</dbReference>
<dbReference type="InterPro" id="IPR006530">
    <property type="entry name" value="YD"/>
</dbReference>
<evidence type="ECO:0000313" key="3">
    <source>
        <dbReference type="Proteomes" id="UP001623852"/>
    </source>
</evidence>
<evidence type="ECO:0000256" key="1">
    <source>
        <dbReference type="SAM" id="SignalP"/>
    </source>
</evidence>
<protein>
    <submittedName>
        <fullName evidence="2">RHS repeat domain-containing protein</fullName>
    </submittedName>
</protein>
<keyword evidence="1" id="KW-0732">Signal</keyword>
<dbReference type="Gene3D" id="2.180.10.10">
    <property type="entry name" value="RHS repeat-associated core"/>
    <property type="match status" value="1"/>
</dbReference>
<evidence type="ECO:0000313" key="2">
    <source>
        <dbReference type="EMBL" id="WYZ21891.1"/>
    </source>
</evidence>
<dbReference type="RefSeq" id="WP_406845497.1">
    <property type="nucleotide sequence ID" value="NZ_CP150845.1"/>
</dbReference>
<dbReference type="InterPro" id="IPR031325">
    <property type="entry name" value="RHS_repeat"/>
</dbReference>
<accession>A0ABZ2UMJ3</accession>
<keyword evidence="3" id="KW-1185">Reference proteome</keyword>
<dbReference type="NCBIfam" id="TIGR01643">
    <property type="entry name" value="YD_repeat_2x"/>
    <property type="match status" value="1"/>
</dbReference>
<feature type="signal peptide" evidence="1">
    <location>
        <begin position="1"/>
        <end position="20"/>
    </location>
</feature>
<dbReference type="Pfam" id="PF05593">
    <property type="entry name" value="RHS_repeat"/>
    <property type="match status" value="1"/>
</dbReference>
<dbReference type="EMBL" id="CP150845">
    <property type="protein sequence ID" value="WYZ21891.1"/>
    <property type="molecule type" value="Genomic_DNA"/>
</dbReference>
<proteinExistence type="predicted"/>
<sequence length="1166" mass="132953">MKKFILLSLIYFSLTGIVDAQRLEESVNYPITPQVAAIFKAIAAPVSYYTGQPDVSIPVYTITQDGVQIPINISFNTSGIFVNEEAGNIGIGVKLNWGGSIIRTPNGQVDERGFFTESYRIPFLKEELQKDYTNTSIPSFFPYNGFPASFSTIKARENEYANINSYNDPYANGNGNVIVSDLRPDDFYYNVLGKSGLFKFNQVDRTFITFPLDDIKINKTLANKYLQSFEIIRSDGVRAIMGDGAEELSTKENKNIYTNYNQGVVQSWFVKKIITSKNTLIDFSYISNQYKQTTESRTITFNPAKPYSSYEETHITGDTYTTTEKLIETISFKDGRLDFIYVNDRVDFPSTIVSSNELKLAPRLSQIILSDSKNNKIKKIQFHQSYFKGESTYANLNSRLRLDSLSINDNQSKNIERYKFEYNDSNIIPAKNTIATNKDLWGYYNNSSSNRYINSDVNKLFTIKKIIFPTGGERVYTFENNMVSWNSMYSGKLKEISNDGFDSYENNYFVGGSSLDISSGNPIVGGSAPYTNTIRTVYGDEFTIQGAANVYSENIVFSAETSYVNPSITLSQVNGWPYKIEVGLQKKEGMTFIDYTSTSIDRNHTNLLSTNKISYNLTSMANSTYRFYVKMTCPPTNIMANWPFRPGHITTLKLKYLKKNFNDIKVGGLRIREIVDIEKSNQYKTTYEYIGTNNICSGQLITAPEYKEYVTQRIIKPGSYNTQENPDYINYYGTRISSEPIFPLLKTQGSNVGYTNVIKRQINRTEEIKEEFVFSFVPSQRTGYLKEYYQELEPKIWQSGKLLSNKKYKNNMIISEEIFDYYGLSNETNKGYVEELNTSLVDAEGDSYDIQIDRRFENPLMIGNPPYRLDDVKNLYAADNLNFHYFDRFFEKLSPPTKIPYFKIYTGFDKLKSKTTIDYLEGKSVSQTENYYYNTTPTSLQLSSQTTTNSKGETLETKFYYAQDQTMVNEPFRNELLSKNIVSTPLKTEVFKGSNKLSEKRIEYGSFTSAVLADPLILPKYIYTKKGSVLPDQLEKKVSYQYDNFGNITQYTIENDNPVSILWGYNKTQPIAKIENASIAQVSAALGISDLNNVNETNLGAINNLRTSLPNAMVTTYAYKPLVGVSTITDPKGHTTTYTYDSFGRLEFVKDNEGNILSENQYNYKP</sequence>
<reference evidence="2 3" key="1">
    <citation type="submission" date="2024-03" db="EMBL/GenBank/DDBJ databases">
        <title>Flavobacterium soyae.</title>
        <authorList>
            <person name="Zheng W."/>
        </authorList>
    </citation>
    <scope>NUCLEOTIDE SEQUENCE [LARGE SCALE GENOMIC DNA]</scope>
    <source>
        <strain evidence="2 3">55</strain>
    </source>
</reference>
<organism evidence="2 3">
    <name type="scientific">Flavobacterium soyae</name>
    <dbReference type="NCBI Taxonomy" id="2903098"/>
    <lineage>
        <taxon>Bacteria</taxon>
        <taxon>Pseudomonadati</taxon>
        <taxon>Bacteroidota</taxon>
        <taxon>Flavobacteriia</taxon>
        <taxon>Flavobacteriales</taxon>
        <taxon>Flavobacteriaceae</taxon>
        <taxon>Flavobacterium</taxon>
    </lineage>
</organism>
<name>A0ABZ2UMJ3_9FLAO</name>
<gene>
    <name evidence="2" type="ORF">AABD74_10595</name>
</gene>